<dbReference type="OrthoDB" id="3226575at2759"/>
<dbReference type="EMBL" id="KB469319">
    <property type="protein sequence ID" value="EPQ50287.1"/>
    <property type="molecule type" value="Genomic_DNA"/>
</dbReference>
<dbReference type="RefSeq" id="XP_007871268.1">
    <property type="nucleotide sequence ID" value="XM_007873077.1"/>
</dbReference>
<sequence length="546" mass="61702">MNHLSNSAHVQELAAVDDRIEEMQSLASRIHHETNVGGPAARGEAEQQLEELRECRRLLASRVSPAQVIPEEIWVDIWTRADVVPRPLDSPPTPFALSWVSKWWRYVLLRTPAMWDFIQVSPNTSPALLRLQVQRSGSRLLTILLSLKSAVPPKDGAGRFISLMAELEKCADRWQSFHLREVTRPKGLERSDPALYSNAALYFNALQNSLCGVHVPHLRHFCAWWHGEHRLGAVLKRGAPHLSEVQLSNVRISDNLHLLRGLTSLELTEPHYRGTLTKIQLRNTLAACPALHHLGLEGRWFESDPAFRLRHPDPLALASLKSLKLCMQDRWEEEGSIVHDLFDVVIAPRLQSLQLVSLSSQTCDAFLDVLEQRPQACGSDSLALLCLQGGDDFDKMELDVRVYSRMFQTFRKLRHLWIDTAPEDASSCLRTLETMADGGTPLVPSLDTLTINVGSAEDNGADVPHFIARRQEMGVPIATVRVYPADDVYDEEILEWVRWCQERAAVEGITCHEVGFDCIETLENMVFAPLKLNLDRLRRRPRTPLG</sequence>
<proteinExistence type="predicted"/>
<evidence type="ECO:0000313" key="1">
    <source>
        <dbReference type="EMBL" id="EPQ50287.1"/>
    </source>
</evidence>
<dbReference type="OMA" id="RFRIMAS"/>
<organism evidence="1 2">
    <name type="scientific">Gloeophyllum trabeum (strain ATCC 11539 / FP-39264 / Madison 617)</name>
    <name type="common">Brown rot fungus</name>
    <dbReference type="NCBI Taxonomy" id="670483"/>
    <lineage>
        <taxon>Eukaryota</taxon>
        <taxon>Fungi</taxon>
        <taxon>Dikarya</taxon>
        <taxon>Basidiomycota</taxon>
        <taxon>Agaricomycotina</taxon>
        <taxon>Agaricomycetes</taxon>
        <taxon>Gloeophyllales</taxon>
        <taxon>Gloeophyllaceae</taxon>
        <taxon>Gloeophyllum</taxon>
    </lineage>
</organism>
<dbReference type="AlphaFoldDB" id="S7PSB9"/>
<protein>
    <recommendedName>
        <fullName evidence="3">F-box domain-containing protein</fullName>
    </recommendedName>
</protein>
<dbReference type="InterPro" id="IPR032675">
    <property type="entry name" value="LRR_dom_sf"/>
</dbReference>
<evidence type="ECO:0000313" key="2">
    <source>
        <dbReference type="Proteomes" id="UP000030669"/>
    </source>
</evidence>
<accession>S7PSB9</accession>
<dbReference type="Gene3D" id="3.80.10.10">
    <property type="entry name" value="Ribonuclease Inhibitor"/>
    <property type="match status" value="1"/>
</dbReference>
<dbReference type="KEGG" id="gtr:GLOTRDRAFT_134096"/>
<dbReference type="HOGENOM" id="CLU_020999_3_3_1"/>
<name>S7PSB9_GLOTA</name>
<dbReference type="GeneID" id="19302910"/>
<gene>
    <name evidence="1" type="ORF">GLOTRDRAFT_134096</name>
</gene>
<dbReference type="Proteomes" id="UP000030669">
    <property type="component" value="Unassembled WGS sequence"/>
</dbReference>
<reference evidence="1 2" key="1">
    <citation type="journal article" date="2012" name="Science">
        <title>The Paleozoic origin of enzymatic lignin decomposition reconstructed from 31 fungal genomes.</title>
        <authorList>
            <person name="Floudas D."/>
            <person name="Binder M."/>
            <person name="Riley R."/>
            <person name="Barry K."/>
            <person name="Blanchette R.A."/>
            <person name="Henrissat B."/>
            <person name="Martinez A.T."/>
            <person name="Otillar R."/>
            <person name="Spatafora J.W."/>
            <person name="Yadav J.S."/>
            <person name="Aerts A."/>
            <person name="Benoit I."/>
            <person name="Boyd A."/>
            <person name="Carlson A."/>
            <person name="Copeland A."/>
            <person name="Coutinho P.M."/>
            <person name="de Vries R.P."/>
            <person name="Ferreira P."/>
            <person name="Findley K."/>
            <person name="Foster B."/>
            <person name="Gaskell J."/>
            <person name="Glotzer D."/>
            <person name="Gorecki P."/>
            <person name="Heitman J."/>
            <person name="Hesse C."/>
            <person name="Hori C."/>
            <person name="Igarashi K."/>
            <person name="Jurgens J.A."/>
            <person name="Kallen N."/>
            <person name="Kersten P."/>
            <person name="Kohler A."/>
            <person name="Kuees U."/>
            <person name="Kumar T.K.A."/>
            <person name="Kuo A."/>
            <person name="LaButti K."/>
            <person name="Larrondo L.F."/>
            <person name="Lindquist E."/>
            <person name="Ling A."/>
            <person name="Lombard V."/>
            <person name="Lucas S."/>
            <person name="Lundell T."/>
            <person name="Martin R."/>
            <person name="McLaughlin D.J."/>
            <person name="Morgenstern I."/>
            <person name="Morin E."/>
            <person name="Murat C."/>
            <person name="Nagy L.G."/>
            <person name="Nolan M."/>
            <person name="Ohm R.A."/>
            <person name="Patyshakuliyeva A."/>
            <person name="Rokas A."/>
            <person name="Ruiz-Duenas F.J."/>
            <person name="Sabat G."/>
            <person name="Salamov A."/>
            <person name="Samejima M."/>
            <person name="Schmutz J."/>
            <person name="Slot J.C."/>
            <person name="St John F."/>
            <person name="Stenlid J."/>
            <person name="Sun H."/>
            <person name="Sun S."/>
            <person name="Syed K."/>
            <person name="Tsang A."/>
            <person name="Wiebenga A."/>
            <person name="Young D."/>
            <person name="Pisabarro A."/>
            <person name="Eastwood D.C."/>
            <person name="Martin F."/>
            <person name="Cullen D."/>
            <person name="Grigoriev I.V."/>
            <person name="Hibbett D.S."/>
        </authorList>
    </citation>
    <scope>NUCLEOTIDE SEQUENCE [LARGE SCALE GENOMIC DNA]</scope>
    <source>
        <strain evidence="1 2">ATCC 11539</strain>
    </source>
</reference>
<evidence type="ECO:0008006" key="3">
    <source>
        <dbReference type="Google" id="ProtNLM"/>
    </source>
</evidence>
<keyword evidence="2" id="KW-1185">Reference proteome</keyword>
<dbReference type="SUPFAM" id="SSF52047">
    <property type="entry name" value="RNI-like"/>
    <property type="match status" value="1"/>
</dbReference>